<comment type="caution">
    <text evidence="6">The sequence shown here is derived from an EMBL/GenBank/DDBJ whole genome shotgun (WGS) entry which is preliminary data.</text>
</comment>
<dbReference type="AlphaFoldDB" id="A0A932ZVB3"/>
<protein>
    <submittedName>
        <fullName evidence="6">Cytochrome c</fullName>
    </submittedName>
</protein>
<feature type="domain" description="Cytochrome c" evidence="5">
    <location>
        <begin position="44"/>
        <end position="129"/>
    </location>
</feature>
<organism evidence="6 7">
    <name type="scientific">Tectimicrobiota bacterium</name>
    <dbReference type="NCBI Taxonomy" id="2528274"/>
    <lineage>
        <taxon>Bacteria</taxon>
        <taxon>Pseudomonadati</taxon>
        <taxon>Nitrospinota/Tectimicrobiota group</taxon>
        <taxon>Candidatus Tectimicrobiota</taxon>
    </lineage>
</organism>
<evidence type="ECO:0000256" key="1">
    <source>
        <dbReference type="ARBA" id="ARBA00022617"/>
    </source>
</evidence>
<evidence type="ECO:0000256" key="4">
    <source>
        <dbReference type="PROSITE-ProRule" id="PRU00433"/>
    </source>
</evidence>
<dbReference type="InterPro" id="IPR009056">
    <property type="entry name" value="Cyt_c-like_dom"/>
</dbReference>
<evidence type="ECO:0000259" key="5">
    <source>
        <dbReference type="PROSITE" id="PS51007"/>
    </source>
</evidence>
<dbReference type="Gene3D" id="1.10.760.10">
    <property type="entry name" value="Cytochrome c-like domain"/>
    <property type="match status" value="1"/>
</dbReference>
<name>A0A932ZVB3_UNCTE</name>
<dbReference type="Pfam" id="PF00034">
    <property type="entry name" value="Cytochrom_C"/>
    <property type="match status" value="1"/>
</dbReference>
<evidence type="ECO:0000313" key="6">
    <source>
        <dbReference type="EMBL" id="MBI4252251.1"/>
    </source>
</evidence>
<dbReference type="PROSITE" id="PS51007">
    <property type="entry name" value="CYTC"/>
    <property type="match status" value="1"/>
</dbReference>
<accession>A0A932ZVB3</accession>
<dbReference type="SUPFAM" id="SSF46626">
    <property type="entry name" value="Cytochrome c"/>
    <property type="match status" value="1"/>
</dbReference>
<dbReference type="GO" id="GO:0020037">
    <property type="term" value="F:heme binding"/>
    <property type="evidence" value="ECO:0007669"/>
    <property type="project" value="InterPro"/>
</dbReference>
<keyword evidence="2 4" id="KW-0479">Metal-binding</keyword>
<dbReference type="GO" id="GO:0046872">
    <property type="term" value="F:metal ion binding"/>
    <property type="evidence" value="ECO:0007669"/>
    <property type="project" value="UniProtKB-KW"/>
</dbReference>
<proteinExistence type="predicted"/>
<gene>
    <name evidence="6" type="ORF">HY618_07300</name>
</gene>
<reference evidence="6" key="1">
    <citation type="submission" date="2020-07" db="EMBL/GenBank/DDBJ databases">
        <title>Huge and variable diversity of episymbiotic CPR bacteria and DPANN archaea in groundwater ecosystems.</title>
        <authorList>
            <person name="He C.Y."/>
            <person name="Keren R."/>
            <person name="Whittaker M."/>
            <person name="Farag I.F."/>
            <person name="Doudna J."/>
            <person name="Cate J.H.D."/>
            <person name="Banfield J.F."/>
        </authorList>
    </citation>
    <scope>NUCLEOTIDE SEQUENCE</scope>
    <source>
        <strain evidence="6">NC_groundwater_1370_Ag_S-0.2um_69_93</strain>
    </source>
</reference>
<dbReference type="Proteomes" id="UP000752292">
    <property type="component" value="Unassembled WGS sequence"/>
</dbReference>
<dbReference type="InterPro" id="IPR036909">
    <property type="entry name" value="Cyt_c-like_dom_sf"/>
</dbReference>
<dbReference type="GO" id="GO:0009055">
    <property type="term" value="F:electron transfer activity"/>
    <property type="evidence" value="ECO:0007669"/>
    <property type="project" value="InterPro"/>
</dbReference>
<evidence type="ECO:0000313" key="7">
    <source>
        <dbReference type="Proteomes" id="UP000752292"/>
    </source>
</evidence>
<evidence type="ECO:0000256" key="2">
    <source>
        <dbReference type="ARBA" id="ARBA00022723"/>
    </source>
</evidence>
<evidence type="ECO:0000256" key="3">
    <source>
        <dbReference type="ARBA" id="ARBA00023004"/>
    </source>
</evidence>
<keyword evidence="1 4" id="KW-0349">Heme</keyword>
<dbReference type="EMBL" id="JACQRX010000319">
    <property type="protein sequence ID" value="MBI4252251.1"/>
    <property type="molecule type" value="Genomic_DNA"/>
</dbReference>
<sequence length="135" mass="14531">MRQAAVWGVLLLLGFGAAVYLSRRDPPPGLKAAARETAGDSTPAALTQGEALFERNCMACHGPEGGGSRQGPPLVHRIYASGHHADEAFLLAVQRGVRAHHWRFSDMPPVPTVSHDEVKLIIAYVRGLQKKAGIF</sequence>
<keyword evidence="3 4" id="KW-0408">Iron</keyword>